<evidence type="ECO:0000313" key="2">
    <source>
        <dbReference type="EMBL" id="QHS94390.1"/>
    </source>
</evidence>
<reference evidence="2" key="1">
    <citation type="journal article" date="2020" name="Nature">
        <title>Giant virus diversity and host interactions through global metagenomics.</title>
        <authorList>
            <person name="Schulz F."/>
            <person name="Roux S."/>
            <person name="Paez-Espino D."/>
            <person name="Jungbluth S."/>
            <person name="Walsh D.A."/>
            <person name="Denef V.J."/>
            <person name="McMahon K.D."/>
            <person name="Konstantinidis K.T."/>
            <person name="Eloe-Fadrosh E.A."/>
            <person name="Kyrpides N.C."/>
            <person name="Woyke T."/>
        </authorList>
    </citation>
    <scope>NUCLEOTIDE SEQUENCE</scope>
    <source>
        <strain evidence="2">GVMAG-M-3300018416-26</strain>
    </source>
</reference>
<accession>A0A6C0BQP6</accession>
<dbReference type="Gene3D" id="1.10.443.10">
    <property type="entry name" value="Intergrase catalytic core"/>
    <property type="match status" value="1"/>
</dbReference>
<dbReference type="GO" id="GO:0015074">
    <property type="term" value="P:DNA integration"/>
    <property type="evidence" value="ECO:0007669"/>
    <property type="project" value="InterPro"/>
</dbReference>
<dbReference type="AlphaFoldDB" id="A0A6C0BQP6"/>
<evidence type="ECO:0000256" key="1">
    <source>
        <dbReference type="ARBA" id="ARBA00023172"/>
    </source>
</evidence>
<proteinExistence type="predicted"/>
<dbReference type="EMBL" id="MN739221">
    <property type="protein sequence ID" value="QHS94390.1"/>
    <property type="molecule type" value="Genomic_DNA"/>
</dbReference>
<sequence length="590" mass="70117">MNESNKPSYMKTDEKNSYFAKKNRESYDRRKEHILRRKIIKRIEKDLPISIESVNDPVRNWSNEEKTRLLEYIEKHKNSKLKYRNEMGYQISSVMDVNQHDVKFINENLQNDTNISNSHLKSKLPQSALQHRVDDDSKGFYQLYKEDKSSEGYNYTINQTKDKLLTINQFSDMITFLIEQKIHFLKNKNSKIQKDLNYNSYISRMRAILSIICTDNIVDIYRNPEFFHNSLVLSHLSISSIKDYASLPLTIYKLSQYYSPFSFLQKSIHSTQIEKFRGYVKQGILFSKQNETERLMTKDYYLWDDIREVPKLIENHYNKRQNDIDLLRDMVISSFYVKEVVLRDNLGSVIIGNGYPNSSLNHENYLDLQNGILYLRDFKTSSSLNYTDFKLKIFPDTMEWVKLYLDEMKKTLGGIYPKYLITKRDGTPYKYGKLSGYIKKLMKKYTGAIDFTINDFRHSVATFHRNSPLPIKEHLAFMLHHSFQQHIYYERHSNRSIRLPVIEHHHTTTTTDLNVDPFLNKRIYSIHYHNNIMVVSTGTVKKNENYNKLIVDKKDHRSKEYKIDLIDIDPTKKTIHTNLPDYPENNHVLM</sequence>
<dbReference type="InterPro" id="IPR011010">
    <property type="entry name" value="DNA_brk_join_enz"/>
</dbReference>
<dbReference type="SUPFAM" id="SSF56349">
    <property type="entry name" value="DNA breaking-rejoining enzymes"/>
    <property type="match status" value="1"/>
</dbReference>
<dbReference type="GO" id="GO:0006310">
    <property type="term" value="P:DNA recombination"/>
    <property type="evidence" value="ECO:0007669"/>
    <property type="project" value="UniProtKB-KW"/>
</dbReference>
<dbReference type="GO" id="GO:0003677">
    <property type="term" value="F:DNA binding"/>
    <property type="evidence" value="ECO:0007669"/>
    <property type="project" value="InterPro"/>
</dbReference>
<protein>
    <submittedName>
        <fullName evidence="2">Uncharacterized protein</fullName>
    </submittedName>
</protein>
<organism evidence="2">
    <name type="scientific">viral metagenome</name>
    <dbReference type="NCBI Taxonomy" id="1070528"/>
    <lineage>
        <taxon>unclassified sequences</taxon>
        <taxon>metagenomes</taxon>
        <taxon>organismal metagenomes</taxon>
    </lineage>
</organism>
<dbReference type="CDD" id="cd00397">
    <property type="entry name" value="DNA_BRE_C"/>
    <property type="match status" value="1"/>
</dbReference>
<name>A0A6C0BQP6_9ZZZZ</name>
<keyword evidence="1" id="KW-0233">DNA recombination</keyword>
<dbReference type="InterPro" id="IPR013762">
    <property type="entry name" value="Integrase-like_cat_sf"/>
</dbReference>